<dbReference type="SUPFAM" id="SSF56235">
    <property type="entry name" value="N-terminal nucleophile aminohydrolases (Ntn hydrolases)"/>
    <property type="match status" value="1"/>
</dbReference>
<dbReference type="RefSeq" id="WP_010489896.1">
    <property type="nucleotide sequence ID" value="NZ_AZCT01000002.1"/>
</dbReference>
<reference evidence="1 2" key="1">
    <citation type="journal article" date="2015" name="Genome Announc.">
        <title>Expanding the biotechnology potential of lactobacilli through comparative genomics of 213 strains and associated genera.</title>
        <authorList>
            <person name="Sun Z."/>
            <person name="Harris H.M."/>
            <person name="McCann A."/>
            <person name="Guo C."/>
            <person name="Argimon S."/>
            <person name="Zhang W."/>
            <person name="Yang X."/>
            <person name="Jeffery I.B."/>
            <person name="Cooney J.C."/>
            <person name="Kagawa T.F."/>
            <person name="Liu W."/>
            <person name="Song Y."/>
            <person name="Salvetti E."/>
            <person name="Wrobel A."/>
            <person name="Rasinkangas P."/>
            <person name="Parkhill J."/>
            <person name="Rea M.C."/>
            <person name="O'Sullivan O."/>
            <person name="Ritari J."/>
            <person name="Douillard F.P."/>
            <person name="Paul Ross R."/>
            <person name="Yang R."/>
            <person name="Briner A.E."/>
            <person name="Felis G.E."/>
            <person name="de Vos W.M."/>
            <person name="Barrangou R."/>
            <person name="Klaenhammer T.R."/>
            <person name="Caufield P.W."/>
            <person name="Cui Y."/>
            <person name="Zhang H."/>
            <person name="O'Toole P.W."/>
        </authorList>
    </citation>
    <scope>NUCLEOTIDE SEQUENCE [LARGE SCALE GENOMIC DNA]</scope>
    <source>
        <strain evidence="1 2">DSM 20178</strain>
    </source>
</reference>
<comment type="caution">
    <text evidence="1">The sequence shown here is derived from an EMBL/GenBank/DDBJ whole genome shotgun (WGS) entry which is preliminary data.</text>
</comment>
<dbReference type="eggNOG" id="COG0405">
    <property type="taxonomic scope" value="Bacteria"/>
</dbReference>
<dbReference type="InterPro" id="IPR052896">
    <property type="entry name" value="GGT-like_enzyme"/>
</dbReference>
<name>A0A0R1EVE0_LACZE</name>
<evidence type="ECO:0000313" key="2">
    <source>
        <dbReference type="Proteomes" id="UP000051984"/>
    </source>
</evidence>
<gene>
    <name evidence="1" type="ORF">FD51_GL001635</name>
</gene>
<protein>
    <submittedName>
        <fullName evidence="1">Gamma-glutamyltranspeptidase</fullName>
    </submittedName>
</protein>
<dbReference type="Gene3D" id="1.10.246.230">
    <property type="match status" value="1"/>
</dbReference>
<dbReference type="AlphaFoldDB" id="A0A0R1EVE0"/>
<dbReference type="Pfam" id="PF01019">
    <property type="entry name" value="G_glu_transpept"/>
    <property type="match status" value="1"/>
</dbReference>
<evidence type="ECO:0000313" key="1">
    <source>
        <dbReference type="EMBL" id="KRK13420.1"/>
    </source>
</evidence>
<dbReference type="EMBL" id="AZCT01000002">
    <property type="protein sequence ID" value="KRK13420.1"/>
    <property type="molecule type" value="Genomic_DNA"/>
</dbReference>
<organism evidence="1 2">
    <name type="scientific">Lacticaseibacillus zeae DSM 20178 = KCTC 3804</name>
    <dbReference type="NCBI Taxonomy" id="1423816"/>
    <lineage>
        <taxon>Bacteria</taxon>
        <taxon>Bacillati</taxon>
        <taxon>Bacillota</taxon>
        <taxon>Bacilli</taxon>
        <taxon>Lactobacillales</taxon>
        <taxon>Lactobacillaceae</taxon>
        <taxon>Lacticaseibacillus</taxon>
    </lineage>
</organism>
<proteinExistence type="predicted"/>
<dbReference type="Proteomes" id="UP000051984">
    <property type="component" value="Unassembled WGS sequence"/>
</dbReference>
<dbReference type="PATRIC" id="fig|1423816.3.peg.1709"/>
<accession>A0A0R1EVE0</accession>
<dbReference type="PANTHER" id="PTHR43881:SF1">
    <property type="entry name" value="GAMMA-GLUTAMYLTRANSPEPTIDASE (AFU_ORTHOLOGUE AFUA_4G13580)"/>
    <property type="match status" value="1"/>
</dbReference>
<sequence>MSFFTNPNNPYPRSRKSVYAKYGMVGTSQPLAAQAGLRILQQGGNAVDAAVATAACLTVVEPTTNGIGSDAFAIISINGQQYGINGSGPAPQSLNVADLQAAGLTEMPKFGWTSIDVPGAPATWAAMVERFGQLSLAEDLAPAIAYVRDGYPVSQTIAYFWERAAQNYRQAQKEATNPAIFDEWFKTFCPTGHAPRTGEVWQSAEQADILTRIGQTQARDFYEGTLAQKIVAAASQNGGYLTAEDLAAYQPAWVTPLKLHYHGYDVLELPPNSQGVVALEALGLLQGWHFTNRDSFDTVHHQIEAIKLAFADFFKFAGDPRAMQLDPNQLLASDYLANRSALIGESARPPEAGDPQSGGTVYLATADRDGNMVSMIQSNYMGFGSGVVVPGTGIALNNRGNNFSFDPASPNVLEGGKRPINTIIPGFLTQNGTPIGPFGVMGGFMQPQGHLQVLMNTIDFGLDPQTALDAPRWQWMHDQNVQVEREVPAVTVNRLVAAGHQIVVQPEPNVFGRGQVIWRNPETQTYVGGSESRTDGAMAVW</sequence>
<dbReference type="InterPro" id="IPR043137">
    <property type="entry name" value="GGT_ssub_C"/>
</dbReference>
<dbReference type="PANTHER" id="PTHR43881">
    <property type="entry name" value="GAMMA-GLUTAMYLTRANSPEPTIDASE (AFU_ORTHOLOGUE AFUA_4G13580)"/>
    <property type="match status" value="1"/>
</dbReference>
<dbReference type="Gene3D" id="3.60.20.40">
    <property type="match status" value="1"/>
</dbReference>
<dbReference type="InterPro" id="IPR029055">
    <property type="entry name" value="Ntn_hydrolases_N"/>
</dbReference>
<dbReference type="PRINTS" id="PR01210">
    <property type="entry name" value="GGTRANSPTASE"/>
</dbReference>